<evidence type="ECO:0000256" key="3">
    <source>
        <dbReference type="ARBA" id="ARBA00022679"/>
    </source>
</evidence>
<keyword evidence="3 8" id="KW-0808">Transferase</keyword>
<dbReference type="PANTHER" id="PTHR24104:SF25">
    <property type="entry name" value="PROTEIN LIN-41"/>
    <property type="match status" value="1"/>
</dbReference>
<dbReference type="PROSITE" id="PS51125">
    <property type="entry name" value="NHL"/>
    <property type="match status" value="1"/>
</dbReference>
<evidence type="ECO:0000256" key="6">
    <source>
        <dbReference type="ARBA" id="ARBA00047597"/>
    </source>
</evidence>
<dbReference type="GO" id="GO:0008270">
    <property type="term" value="F:zinc ion binding"/>
    <property type="evidence" value="ECO:0007669"/>
    <property type="project" value="UniProtKB-KW"/>
</dbReference>
<dbReference type="GO" id="GO:0016779">
    <property type="term" value="F:nucleotidyltransferase activity"/>
    <property type="evidence" value="ECO:0007669"/>
    <property type="project" value="UniProtKB-KW"/>
</dbReference>
<comment type="similarity">
    <text evidence="1 8">Belongs to the Arg-specific ADP-ribosyltransferase family.</text>
</comment>
<gene>
    <name evidence="11" type="ORF">BYL167_LOCUS36564</name>
    <name evidence="9" type="ORF">CJN711_LOCUS31982</name>
    <name evidence="10" type="ORF">KQP761_LOCUS25031</name>
</gene>
<sequence length="586" mass="66118">MAQTTYFGSASRFTDLYHEPVDHLLSPINGYQDVQLVSLTEAVEPVSRLFDGIKDQVFVALHNCQNPADGLNQDESAAIQLYTMQFGGGPSLYLLLNQSLRSENRGELKPWFSFLKLFLTALHKLPSYCGTVWRGIRDVDLSSKYQKGTQLAWWGVSSCTTDCEILRSDQFLGRQGLRTLFSIECMNGKAMEKHSHYKNTEKEIVLMPGSYFEVMGHLNPAPELHIIHLKEIKPPIVLIRPPYSKLDTLNTLLGTRKLYPLSQATQPKPINNDSNKMPSIRSDFPNRRENLRWQQTGETIAGGNGKGNGINQLWNPCGLFVADNQTIFIADFWNNRIIRWKLNDTNGRVVAGDKTEDNGLGPLYHPSDVLIDKNTDSLIISDRGNRRVLRWPHRSGATQGEVLVDNIHCCGIAMNGKGYLYISDISKHEVRRYKMGDKNGTIVAGGNGQGADLNQLNEPMYIFVDEQQNLYVSDNKNHRVMKWNKGKKEGIVVAGGQGQGNDLTQLTYPQGIFVNTLGTLFVADTGNERIMCWPEGEKQGIIIVGKHGRGTETNQFHWPWGLSFDQHNNLYVVDNQNHRVQRFSIR</sequence>
<dbReference type="SUPFAM" id="SSF63829">
    <property type="entry name" value="Calcium-dependent phosphotriesterase"/>
    <property type="match status" value="1"/>
</dbReference>
<dbReference type="EC" id="2.4.2.31" evidence="8"/>
<name>A0A815YLR3_9BILA</name>
<dbReference type="InterPro" id="IPR000768">
    <property type="entry name" value="ART"/>
</dbReference>
<comment type="caution">
    <text evidence="9">The sequence shown here is derived from an EMBL/GenBank/DDBJ whole genome shotgun (WGS) entry which is preliminary data.</text>
</comment>
<evidence type="ECO:0000256" key="1">
    <source>
        <dbReference type="ARBA" id="ARBA00009558"/>
    </source>
</evidence>
<organism evidence="9 12">
    <name type="scientific">Rotaria magnacalcarata</name>
    <dbReference type="NCBI Taxonomy" id="392030"/>
    <lineage>
        <taxon>Eukaryota</taxon>
        <taxon>Metazoa</taxon>
        <taxon>Spiralia</taxon>
        <taxon>Gnathifera</taxon>
        <taxon>Rotifera</taxon>
        <taxon>Eurotatoria</taxon>
        <taxon>Bdelloidea</taxon>
        <taxon>Philodinida</taxon>
        <taxon>Philodinidae</taxon>
        <taxon>Rotaria</taxon>
    </lineage>
</organism>
<dbReference type="EMBL" id="CAJOBH010080136">
    <property type="protein sequence ID" value="CAF4513121.1"/>
    <property type="molecule type" value="Genomic_DNA"/>
</dbReference>
<dbReference type="PANTHER" id="PTHR24104">
    <property type="entry name" value="E3 UBIQUITIN-PROTEIN LIGASE NHLRC1-RELATED"/>
    <property type="match status" value="1"/>
</dbReference>
<protein>
    <recommendedName>
        <fullName evidence="8">NAD(P)(+)--arginine ADP-ribosyltransferase</fullName>
        <ecNumber evidence="8">2.4.2.31</ecNumber>
    </recommendedName>
    <alternativeName>
        <fullName evidence="8">Mono(ADP-ribosyl)transferase</fullName>
    </alternativeName>
</protein>
<dbReference type="GO" id="GO:0043161">
    <property type="term" value="P:proteasome-mediated ubiquitin-dependent protein catabolic process"/>
    <property type="evidence" value="ECO:0007669"/>
    <property type="project" value="TreeGrafter"/>
</dbReference>
<feature type="repeat" description="NHL" evidence="7">
    <location>
        <begin position="547"/>
        <end position="584"/>
    </location>
</feature>
<dbReference type="InterPro" id="IPR011042">
    <property type="entry name" value="6-blade_b-propeller_TolB-like"/>
</dbReference>
<dbReference type="Proteomes" id="UP000663855">
    <property type="component" value="Unassembled WGS sequence"/>
</dbReference>
<evidence type="ECO:0000313" key="9">
    <source>
        <dbReference type="EMBL" id="CAF1571307.1"/>
    </source>
</evidence>
<dbReference type="AlphaFoldDB" id="A0A815YLR3"/>
<dbReference type="InterPro" id="IPR001258">
    <property type="entry name" value="NHL_repeat"/>
</dbReference>
<dbReference type="CDD" id="cd05819">
    <property type="entry name" value="NHL"/>
    <property type="match status" value="1"/>
</dbReference>
<evidence type="ECO:0000256" key="7">
    <source>
        <dbReference type="PROSITE-ProRule" id="PRU00504"/>
    </source>
</evidence>
<evidence type="ECO:0000256" key="8">
    <source>
        <dbReference type="RuleBase" id="RU361228"/>
    </source>
</evidence>
<evidence type="ECO:0000313" key="11">
    <source>
        <dbReference type="EMBL" id="CAF4513121.1"/>
    </source>
</evidence>
<evidence type="ECO:0000256" key="5">
    <source>
        <dbReference type="ARBA" id="ARBA00022737"/>
    </source>
</evidence>
<dbReference type="Gene3D" id="3.90.176.10">
    <property type="entry name" value="Toxin ADP-ribosyltransferase, Chain A, domain 1"/>
    <property type="match status" value="1"/>
</dbReference>
<dbReference type="Gene3D" id="2.120.10.30">
    <property type="entry name" value="TolB, C-terminal domain"/>
    <property type="match status" value="2"/>
</dbReference>
<dbReference type="GO" id="GO:0106274">
    <property type="term" value="F:NAD+-protein-arginine ADP-ribosyltransferase activity"/>
    <property type="evidence" value="ECO:0007669"/>
    <property type="project" value="UniProtKB-EC"/>
</dbReference>
<accession>A0A815YLR3</accession>
<evidence type="ECO:0000313" key="10">
    <source>
        <dbReference type="EMBL" id="CAF1623856.1"/>
    </source>
</evidence>
<comment type="catalytic activity">
    <reaction evidence="6 8">
        <text>L-arginyl-[protein] + NAD(+) = N(omega)-(ADP-D-ribosyl)-L-arginyl-[protein] + nicotinamide + H(+)</text>
        <dbReference type="Rhea" id="RHEA:19149"/>
        <dbReference type="Rhea" id="RHEA-COMP:10532"/>
        <dbReference type="Rhea" id="RHEA-COMP:15087"/>
        <dbReference type="ChEBI" id="CHEBI:15378"/>
        <dbReference type="ChEBI" id="CHEBI:17154"/>
        <dbReference type="ChEBI" id="CHEBI:29965"/>
        <dbReference type="ChEBI" id="CHEBI:57540"/>
        <dbReference type="ChEBI" id="CHEBI:142554"/>
        <dbReference type="EC" id="2.4.2.31"/>
    </reaction>
</comment>
<dbReference type="EMBL" id="CAJNOV010015332">
    <property type="protein sequence ID" value="CAF1571307.1"/>
    <property type="molecule type" value="Genomic_DNA"/>
</dbReference>
<keyword evidence="8" id="KW-0521">NADP</keyword>
<dbReference type="Proteomes" id="UP000663834">
    <property type="component" value="Unassembled WGS sequence"/>
</dbReference>
<keyword evidence="8" id="KW-0520">NAD</keyword>
<evidence type="ECO:0000256" key="4">
    <source>
        <dbReference type="ARBA" id="ARBA00022695"/>
    </source>
</evidence>
<dbReference type="GO" id="GO:0061630">
    <property type="term" value="F:ubiquitin protein ligase activity"/>
    <property type="evidence" value="ECO:0007669"/>
    <property type="project" value="TreeGrafter"/>
</dbReference>
<dbReference type="Pfam" id="PF01436">
    <property type="entry name" value="NHL"/>
    <property type="match status" value="1"/>
</dbReference>
<reference evidence="9" key="1">
    <citation type="submission" date="2021-02" db="EMBL/GenBank/DDBJ databases">
        <authorList>
            <person name="Nowell W R."/>
        </authorList>
    </citation>
    <scope>NUCLEOTIDE SEQUENCE</scope>
</reference>
<dbReference type="GO" id="GO:0000209">
    <property type="term" value="P:protein polyubiquitination"/>
    <property type="evidence" value="ECO:0007669"/>
    <property type="project" value="TreeGrafter"/>
</dbReference>
<keyword evidence="5" id="KW-0677">Repeat</keyword>
<dbReference type="InterPro" id="IPR050952">
    <property type="entry name" value="TRIM-NHL_E3_ligases"/>
</dbReference>
<evidence type="ECO:0000313" key="12">
    <source>
        <dbReference type="Proteomes" id="UP000663855"/>
    </source>
</evidence>
<keyword evidence="4" id="KW-0548">Nucleotidyltransferase</keyword>
<proteinExistence type="inferred from homology"/>
<dbReference type="SUPFAM" id="SSF56399">
    <property type="entry name" value="ADP-ribosylation"/>
    <property type="match status" value="1"/>
</dbReference>
<keyword evidence="2 8" id="KW-0328">Glycosyltransferase</keyword>
<dbReference type="Pfam" id="PF01129">
    <property type="entry name" value="ART"/>
    <property type="match status" value="1"/>
</dbReference>
<dbReference type="EMBL" id="CAJNOW010013734">
    <property type="protein sequence ID" value="CAF1623856.1"/>
    <property type="molecule type" value="Genomic_DNA"/>
</dbReference>
<dbReference type="OrthoDB" id="9998461at2759"/>
<evidence type="ECO:0000256" key="2">
    <source>
        <dbReference type="ARBA" id="ARBA00022676"/>
    </source>
</evidence>
<dbReference type="Proteomes" id="UP000681967">
    <property type="component" value="Unassembled WGS sequence"/>
</dbReference>
<dbReference type="Gene3D" id="2.40.10.500">
    <property type="match status" value="1"/>
</dbReference>